<evidence type="ECO:0000313" key="5">
    <source>
        <dbReference type="EMBL" id="KYC39225.1"/>
    </source>
</evidence>
<dbReference type="STRING" id="128403.WA1_31255"/>
<name>A0A139X3F7_9CYAN</name>
<dbReference type="AlphaFoldDB" id="A0A139X3F7"/>
<keyword evidence="1 4" id="KW-0489">Methyltransferase</keyword>
<keyword evidence="3 4" id="KW-0949">S-adenosyl-L-methionine</keyword>
<dbReference type="InterPro" id="IPR023576">
    <property type="entry name" value="UbiE/COQ5_MeTrFase_CS"/>
</dbReference>
<evidence type="ECO:0000256" key="4">
    <source>
        <dbReference type="HAMAP-Rule" id="MF_01982"/>
    </source>
</evidence>
<dbReference type="PANTHER" id="PTHR43591:SF24">
    <property type="entry name" value="2-METHOXY-6-POLYPRENYL-1,4-BENZOQUINOL METHYLASE, MITOCHONDRIAL"/>
    <property type="match status" value="1"/>
</dbReference>
<dbReference type="Gene3D" id="3.40.50.150">
    <property type="entry name" value="Vaccinia Virus protein VP39"/>
    <property type="match status" value="1"/>
</dbReference>
<dbReference type="PROSITE" id="PS01183">
    <property type="entry name" value="UBIE_1"/>
    <property type="match status" value="1"/>
</dbReference>
<organism evidence="5 6">
    <name type="scientific">Scytonema hofmannii PCC 7110</name>
    <dbReference type="NCBI Taxonomy" id="128403"/>
    <lineage>
        <taxon>Bacteria</taxon>
        <taxon>Bacillati</taxon>
        <taxon>Cyanobacteriota</taxon>
        <taxon>Cyanophyceae</taxon>
        <taxon>Nostocales</taxon>
        <taxon>Scytonemataceae</taxon>
        <taxon>Scytonema</taxon>
    </lineage>
</organism>
<dbReference type="CDD" id="cd02440">
    <property type="entry name" value="AdoMet_MTases"/>
    <property type="match status" value="1"/>
</dbReference>
<comment type="catalytic activity">
    <reaction evidence="4">
        <text>demethylphylloquinol + S-adenosyl-L-methionine = phylloquinol + S-adenosyl-L-homocysteine + H(+)</text>
        <dbReference type="Rhea" id="RHEA:40551"/>
        <dbReference type="ChEBI" id="CHEBI:15378"/>
        <dbReference type="ChEBI" id="CHEBI:28433"/>
        <dbReference type="ChEBI" id="CHEBI:57856"/>
        <dbReference type="ChEBI" id="CHEBI:59789"/>
        <dbReference type="ChEBI" id="CHEBI:87844"/>
        <dbReference type="EC" id="2.1.1.329"/>
    </reaction>
</comment>
<comment type="similarity">
    <text evidence="4">Belongs to the class I-like SAM-binding methyltransferase superfamily. MenG/UbiE family.</text>
</comment>
<dbReference type="InterPro" id="IPR032904">
    <property type="entry name" value="MenG"/>
</dbReference>
<dbReference type="PANTHER" id="PTHR43591">
    <property type="entry name" value="METHYLTRANSFERASE"/>
    <property type="match status" value="1"/>
</dbReference>
<dbReference type="InterPro" id="IPR004033">
    <property type="entry name" value="UbiE/COQ5_MeTrFase"/>
</dbReference>
<comment type="function">
    <text evidence="4">Methyltransferase required for the conversion of 2-phytyl-1,4-beta-naphthoquinol to phylloquinol.</text>
</comment>
<protein>
    <recommendedName>
        <fullName evidence="4">2-phytyl-1,4-naphtoquinone methyltransferase</fullName>
        <ecNumber evidence="4">2.1.1.329</ecNumber>
    </recommendedName>
    <alternativeName>
        <fullName evidence="4">Demethylphylloquinone methyltransferase</fullName>
    </alternativeName>
</protein>
<accession>A0A139X3F7</accession>
<dbReference type="HAMAP" id="MF_01982">
    <property type="entry name" value="MenG_phylloquinone_subfam"/>
    <property type="match status" value="1"/>
</dbReference>
<gene>
    <name evidence="4" type="primary">menG</name>
    <name evidence="5" type="ORF">WA1_31255</name>
</gene>
<dbReference type="GO" id="GO:0052624">
    <property type="term" value="F:2-phytyl-1,4-naphthoquinone methyltransferase activity"/>
    <property type="evidence" value="ECO:0007669"/>
    <property type="project" value="UniProtKB-EC"/>
</dbReference>
<dbReference type="PROSITE" id="PS51608">
    <property type="entry name" value="SAM_MT_UBIE"/>
    <property type="match status" value="1"/>
</dbReference>
<dbReference type="UniPathway" id="UPA00995"/>
<dbReference type="GO" id="GO:0042372">
    <property type="term" value="P:phylloquinone biosynthetic process"/>
    <property type="evidence" value="ECO:0007669"/>
    <property type="project" value="UniProtKB-UniRule"/>
</dbReference>
<evidence type="ECO:0000313" key="6">
    <source>
        <dbReference type="Proteomes" id="UP000076925"/>
    </source>
</evidence>
<dbReference type="SUPFAM" id="SSF53335">
    <property type="entry name" value="S-adenosyl-L-methionine-dependent methyltransferases"/>
    <property type="match status" value="1"/>
</dbReference>
<evidence type="ECO:0000256" key="3">
    <source>
        <dbReference type="ARBA" id="ARBA00022691"/>
    </source>
</evidence>
<dbReference type="Proteomes" id="UP000076925">
    <property type="component" value="Unassembled WGS sequence"/>
</dbReference>
<dbReference type="GO" id="GO:0032259">
    <property type="term" value="P:methylation"/>
    <property type="evidence" value="ECO:0007669"/>
    <property type="project" value="UniProtKB-KW"/>
</dbReference>
<dbReference type="InterPro" id="IPR029063">
    <property type="entry name" value="SAM-dependent_MTases_sf"/>
</dbReference>
<dbReference type="NCBIfam" id="TIGR01934">
    <property type="entry name" value="MenG_MenH_UbiE"/>
    <property type="match status" value="1"/>
</dbReference>
<evidence type="ECO:0000256" key="2">
    <source>
        <dbReference type="ARBA" id="ARBA00022679"/>
    </source>
</evidence>
<comment type="pathway">
    <text evidence="4">Cofactor biosynthesis; phylloquinone biosynthesis.</text>
</comment>
<comment type="caution">
    <text evidence="5">The sequence shown here is derived from an EMBL/GenBank/DDBJ whole genome shotgun (WGS) entry which is preliminary data.</text>
</comment>
<dbReference type="HAMAP" id="MF_01813">
    <property type="entry name" value="MenG_UbiE_methyltr"/>
    <property type="match status" value="1"/>
</dbReference>
<keyword evidence="2 4" id="KW-0808">Transferase</keyword>
<dbReference type="OrthoDB" id="9808140at2"/>
<dbReference type="Pfam" id="PF01209">
    <property type="entry name" value="Ubie_methyltran"/>
    <property type="match status" value="1"/>
</dbReference>
<sequence>MTNNEVKTIFDRIAPVYDRLNDWLSLGQHRIWKEMTVKWSGAKPGDTSLDLCCGSGDLSFVLARRVGLTGQVFGVDFSPQLLEVAKSRTQSQYPRSPITWIEADILNLPFDDDRFDAATMGYGLRNVTSIPQSLKELHRVLKKGARAAILDFHRPSNPQMRVFQQWYLDNLVVPIASHMGVKEEYAYISPSLERFPTGVEQVEIGRQVGFTSVTHYPLMNGMMGVLVLTKF</sequence>
<dbReference type="NCBIfam" id="NF001244">
    <property type="entry name" value="PRK00216.1-5"/>
    <property type="match status" value="1"/>
</dbReference>
<keyword evidence="6" id="KW-1185">Reference proteome</keyword>
<dbReference type="EMBL" id="ANNX02000035">
    <property type="protein sequence ID" value="KYC39225.1"/>
    <property type="molecule type" value="Genomic_DNA"/>
</dbReference>
<evidence type="ECO:0000256" key="1">
    <source>
        <dbReference type="ARBA" id="ARBA00022603"/>
    </source>
</evidence>
<proteinExistence type="inferred from homology"/>
<dbReference type="EC" id="2.1.1.329" evidence="4"/>
<dbReference type="RefSeq" id="WP_017740390.1">
    <property type="nucleotide sequence ID" value="NZ_KQ976354.1"/>
</dbReference>
<reference evidence="5 6" key="1">
    <citation type="journal article" date="2013" name="Genome Biol. Evol.">
        <title>Genomes of Stigonematalean cyanobacteria (subsection V) and the evolution of oxygenic photosynthesis from prokaryotes to plastids.</title>
        <authorList>
            <person name="Dagan T."/>
            <person name="Roettger M."/>
            <person name="Stucken K."/>
            <person name="Landan G."/>
            <person name="Koch R."/>
            <person name="Major P."/>
            <person name="Gould S.B."/>
            <person name="Goremykin V.V."/>
            <person name="Rippka R."/>
            <person name="Tandeau de Marsac N."/>
            <person name="Gugger M."/>
            <person name="Lockhart P.J."/>
            <person name="Allen J.F."/>
            <person name="Brune I."/>
            <person name="Maus I."/>
            <person name="Puhler A."/>
            <person name="Martin W.F."/>
        </authorList>
    </citation>
    <scope>NUCLEOTIDE SEQUENCE [LARGE SCALE GENOMIC DNA]</scope>
    <source>
        <strain evidence="5 6">PCC 7110</strain>
    </source>
</reference>